<dbReference type="InterPro" id="IPR005546">
    <property type="entry name" value="Autotransporte_beta"/>
</dbReference>
<protein>
    <recommendedName>
        <fullName evidence="2">Autotransporter domain-containing protein</fullName>
    </recommendedName>
</protein>
<dbReference type="AlphaFoldDB" id="A0AAN1WKZ2"/>
<dbReference type="InterPro" id="IPR036709">
    <property type="entry name" value="Autotransporte_beta_dom_sf"/>
</dbReference>
<sequence>MKIFSGYLLIQVMAFFILLLTARNVLAAPTTNPDNVVALKNEVVTLNVLANDTGEGVLLLGALGPSSNVFRDFSVNGDLEIKPHEDFVGTVSFYYLVVDDSRESSRGDVTIEFIDPESDAALDSPSLDNVAPIKQFMYSTAAALDGHSYSISQFLTLRNSEHRILRNMAYWRPRQGGAAGDSRGVKAGVFVSLKRQGLESKKVPGLEADITGATLGFDYTVNEYWFMGSALGYSDGEQRAGGENTARPDYDMAKKTFIAFVGFNSDAWQADAQIGYSAAKFDDNNCASAKSCQQAILEFDSQYALLNGYYLWQTNGWRVTPGLALKYQSQQLDQQSAQSLVTLDATIRQRETKMLFSLAVDKSFNFDWGIVLPRIMATYNQQLSSNDKLANLSATTEKQSANIDIGSSIIWPNGLAGFINARTLVASDQYRSVSWELGLRKAF</sequence>
<dbReference type="Pfam" id="PF17963">
    <property type="entry name" value="Big_9"/>
    <property type="match status" value="1"/>
</dbReference>
<dbReference type="Pfam" id="PF03797">
    <property type="entry name" value="Autotransporter"/>
    <property type="match status" value="1"/>
</dbReference>
<organism evidence="3 4">
    <name type="scientific">Marinagarivorans cellulosilyticus</name>
    <dbReference type="NCBI Taxonomy" id="2721545"/>
    <lineage>
        <taxon>Bacteria</taxon>
        <taxon>Pseudomonadati</taxon>
        <taxon>Pseudomonadota</taxon>
        <taxon>Gammaproteobacteria</taxon>
        <taxon>Cellvibrionales</taxon>
        <taxon>Cellvibrionaceae</taxon>
        <taxon>Marinagarivorans</taxon>
    </lineage>
</organism>
<feature type="chain" id="PRO_5042875597" description="Autotransporter domain-containing protein" evidence="1">
    <location>
        <begin position="28"/>
        <end position="443"/>
    </location>
</feature>
<gene>
    <name evidence="3" type="ORF">MARGE09_P3720</name>
</gene>
<keyword evidence="4" id="KW-1185">Reference proteome</keyword>
<dbReference type="EMBL" id="AP023086">
    <property type="protein sequence ID" value="BCD99518.1"/>
    <property type="molecule type" value="Genomic_DNA"/>
</dbReference>
<evidence type="ECO:0000256" key="1">
    <source>
        <dbReference type="SAM" id="SignalP"/>
    </source>
</evidence>
<feature type="signal peptide" evidence="1">
    <location>
        <begin position="1"/>
        <end position="27"/>
    </location>
</feature>
<feature type="domain" description="Autotransporter" evidence="2">
    <location>
        <begin position="200"/>
        <end position="410"/>
    </location>
</feature>
<reference evidence="3 4" key="1">
    <citation type="journal article" date="2022" name="IScience">
        <title>An ultrasensitive nanofiber-based assay for enzymatic hydrolysis and deep-sea microbial degradation of cellulose.</title>
        <authorList>
            <person name="Tsudome M."/>
            <person name="Tachioka M."/>
            <person name="Miyazaki M."/>
            <person name="Uchimura K."/>
            <person name="Tsuda M."/>
            <person name="Takaki Y."/>
            <person name="Deguchi S."/>
        </authorList>
    </citation>
    <scope>NUCLEOTIDE SEQUENCE [LARGE SCALE GENOMIC DNA]</scope>
    <source>
        <strain evidence="3 4">GE09</strain>
    </source>
</reference>
<evidence type="ECO:0000313" key="4">
    <source>
        <dbReference type="Proteomes" id="UP001320119"/>
    </source>
</evidence>
<dbReference type="Proteomes" id="UP001320119">
    <property type="component" value="Chromosome"/>
</dbReference>
<proteinExistence type="predicted"/>
<dbReference type="SUPFAM" id="SSF103515">
    <property type="entry name" value="Autotransporter"/>
    <property type="match status" value="1"/>
</dbReference>
<dbReference type="Gene3D" id="2.40.128.130">
    <property type="entry name" value="Autotransporter beta-domain"/>
    <property type="match status" value="1"/>
</dbReference>
<keyword evidence="1" id="KW-0732">Signal</keyword>
<dbReference type="RefSeq" id="WP_236984785.1">
    <property type="nucleotide sequence ID" value="NZ_AP023086.1"/>
</dbReference>
<evidence type="ECO:0000259" key="2">
    <source>
        <dbReference type="Pfam" id="PF03797"/>
    </source>
</evidence>
<accession>A0AAN1WKZ2</accession>
<name>A0AAN1WKZ2_9GAMM</name>
<evidence type="ECO:0000313" key="3">
    <source>
        <dbReference type="EMBL" id="BCD99518.1"/>
    </source>
</evidence>
<dbReference type="KEGG" id="marq:MARGE09_P3720"/>